<evidence type="ECO:0000256" key="1">
    <source>
        <dbReference type="ARBA" id="ARBA00004141"/>
    </source>
</evidence>
<evidence type="ECO:0000259" key="7">
    <source>
        <dbReference type="Pfam" id="PF00520"/>
    </source>
</evidence>
<feature type="region of interest" description="Disordered" evidence="5">
    <location>
        <begin position="459"/>
        <end position="485"/>
    </location>
</feature>
<name>F6SR07_CIOIN</name>
<dbReference type="HOGENOM" id="CLU_532020_0_0_1"/>
<keyword evidence="9" id="KW-1185">Reference proteome</keyword>
<keyword evidence="3 6" id="KW-1133">Transmembrane helix</keyword>
<dbReference type="InterPro" id="IPR027359">
    <property type="entry name" value="Volt_channel_dom_sf"/>
</dbReference>
<feature type="domain" description="Ion transport" evidence="7">
    <location>
        <begin position="125"/>
        <end position="228"/>
    </location>
</feature>
<feature type="transmembrane region" description="Helical" evidence="6">
    <location>
        <begin position="181"/>
        <end position="203"/>
    </location>
</feature>
<dbReference type="AlphaFoldDB" id="F6SR07"/>
<dbReference type="PANTHER" id="PTHR46842">
    <property type="entry name" value="TRANSMEMBRANE PROTEIN 266"/>
    <property type="match status" value="1"/>
</dbReference>
<dbReference type="GO" id="GO:0005886">
    <property type="term" value="C:plasma membrane"/>
    <property type="evidence" value="ECO:0007669"/>
    <property type="project" value="InterPro"/>
</dbReference>
<reference evidence="8" key="2">
    <citation type="journal article" date="2008" name="Genome Biol.">
        <title>Improved genome assembly and evidence-based global gene model set for the chordate Ciona intestinalis: new insight into intron and operon populations.</title>
        <authorList>
            <person name="Satou Y."/>
            <person name="Mineta K."/>
            <person name="Ogasawara M."/>
            <person name="Sasakura Y."/>
            <person name="Shoguchi E."/>
            <person name="Ueno K."/>
            <person name="Yamada L."/>
            <person name="Matsumoto J."/>
            <person name="Wasserscheid J."/>
            <person name="Dewar K."/>
            <person name="Wiley G.B."/>
            <person name="Macmil S.L."/>
            <person name="Roe B.A."/>
            <person name="Zeller R.W."/>
            <person name="Hastings K.E."/>
            <person name="Lemaire P."/>
            <person name="Lindquist E."/>
            <person name="Endo T."/>
            <person name="Hotta K."/>
            <person name="Inaba K."/>
        </authorList>
    </citation>
    <scope>NUCLEOTIDE SEQUENCE [LARGE SCALE GENOMIC DNA]</scope>
    <source>
        <strain evidence="8">wild type</strain>
    </source>
</reference>
<sequence length="512" mass="56697">MTDKSLSNTDIIETNAFSEIAGPSTQDITTIQTVPPQPNPDIAVEETSPNNSFCCCGQSRDESLTEGNSQQGCCVVAPPVLRKILHSVAFYIYILISTFIVTLLLLAELLIDVGVINIPSSPDTVVLNASALSTLKVQTPAQKTSTILHWISFSFLSLFFIEIMFRLYAWKLNIIRSIVSVFDCSIVTMAIATNLAATLAAGSTSPFDAISLLIILRFIRIHSLIQRCVSDSKQEIREKLTKTECSLSEIQVLNQRLSRQAMDKDFEIKQLRAFLGTRASDLDEELRKAFAARDDSLGACGGNSSYDDQLQKAINLSKKTYDDENGYTNHGYQPTEAFPNITVHHRQNSIHRKPNNTEENLDFPSNPKDDVLSTEVAMHDDLHSTMDLGDTSALLLANSNNSNNKEWNANYCLATDNSNPFPTLPTSNGLSLIDTLPKPGNPLVAPDKPRITISIDPNILLTPDDPKNDSGVCDSDDGIGSSSSSTNTYNNKHNIFYYFFRKWNRKHNCIFQ</sequence>
<dbReference type="Gene3D" id="1.20.120.350">
    <property type="entry name" value="Voltage-gated potassium channels. Chain C"/>
    <property type="match status" value="1"/>
</dbReference>
<feature type="transmembrane region" description="Helical" evidence="6">
    <location>
        <begin position="147"/>
        <end position="169"/>
    </location>
</feature>
<comment type="subcellular location">
    <subcellularLocation>
        <location evidence="1">Membrane</location>
        <topology evidence="1">Multi-pass membrane protein</topology>
    </subcellularLocation>
</comment>
<dbReference type="InterPro" id="IPR042857">
    <property type="entry name" value="TMEM266"/>
</dbReference>
<proteinExistence type="predicted"/>
<organism evidence="8 9">
    <name type="scientific">Ciona intestinalis</name>
    <name type="common">Transparent sea squirt</name>
    <name type="synonym">Ascidia intestinalis</name>
    <dbReference type="NCBI Taxonomy" id="7719"/>
    <lineage>
        <taxon>Eukaryota</taxon>
        <taxon>Metazoa</taxon>
        <taxon>Chordata</taxon>
        <taxon>Tunicata</taxon>
        <taxon>Ascidiacea</taxon>
        <taxon>Phlebobranchia</taxon>
        <taxon>Cionidae</taxon>
        <taxon>Ciona</taxon>
    </lineage>
</organism>
<dbReference type="Ensembl" id="ENSCINT00000025924.2">
    <property type="protein sequence ID" value="ENSCINP00000025678.2"/>
    <property type="gene ID" value="ENSCING00000014122.2"/>
</dbReference>
<dbReference type="GO" id="GO:0022832">
    <property type="term" value="F:voltage-gated channel activity"/>
    <property type="evidence" value="ECO:0007669"/>
    <property type="project" value="InterPro"/>
</dbReference>
<evidence type="ECO:0000256" key="3">
    <source>
        <dbReference type="ARBA" id="ARBA00022989"/>
    </source>
</evidence>
<feature type="transmembrane region" description="Helical" evidence="6">
    <location>
        <begin position="90"/>
        <end position="111"/>
    </location>
</feature>
<evidence type="ECO:0000313" key="9">
    <source>
        <dbReference type="Proteomes" id="UP000008144"/>
    </source>
</evidence>
<dbReference type="EMBL" id="EAAA01001036">
    <property type="status" value="NOT_ANNOTATED_CDS"/>
    <property type="molecule type" value="Genomic_DNA"/>
</dbReference>
<dbReference type="GO" id="GO:0005216">
    <property type="term" value="F:monoatomic ion channel activity"/>
    <property type="evidence" value="ECO:0007669"/>
    <property type="project" value="InterPro"/>
</dbReference>
<dbReference type="Pfam" id="PF00520">
    <property type="entry name" value="Ion_trans"/>
    <property type="match status" value="1"/>
</dbReference>
<evidence type="ECO:0000256" key="2">
    <source>
        <dbReference type="ARBA" id="ARBA00022692"/>
    </source>
</evidence>
<dbReference type="GeneTree" id="ENSGT00940000163053"/>
<reference evidence="9" key="1">
    <citation type="journal article" date="2002" name="Science">
        <title>The draft genome of Ciona intestinalis: insights into chordate and vertebrate origins.</title>
        <authorList>
            <person name="Dehal P."/>
            <person name="Satou Y."/>
            <person name="Campbell R.K."/>
            <person name="Chapman J."/>
            <person name="Degnan B."/>
            <person name="De Tomaso A."/>
            <person name="Davidson B."/>
            <person name="Di Gregorio A."/>
            <person name="Gelpke M."/>
            <person name="Goodstein D.M."/>
            <person name="Harafuji N."/>
            <person name="Hastings K.E."/>
            <person name="Ho I."/>
            <person name="Hotta K."/>
            <person name="Huang W."/>
            <person name="Kawashima T."/>
            <person name="Lemaire P."/>
            <person name="Martinez D."/>
            <person name="Meinertzhagen I.A."/>
            <person name="Necula S."/>
            <person name="Nonaka M."/>
            <person name="Putnam N."/>
            <person name="Rash S."/>
            <person name="Saiga H."/>
            <person name="Satake M."/>
            <person name="Terry A."/>
            <person name="Yamada L."/>
            <person name="Wang H.G."/>
            <person name="Awazu S."/>
            <person name="Azumi K."/>
            <person name="Boore J."/>
            <person name="Branno M."/>
            <person name="Chin-Bow S."/>
            <person name="DeSantis R."/>
            <person name="Doyle S."/>
            <person name="Francino P."/>
            <person name="Keys D.N."/>
            <person name="Haga S."/>
            <person name="Hayashi H."/>
            <person name="Hino K."/>
            <person name="Imai K.S."/>
            <person name="Inaba K."/>
            <person name="Kano S."/>
            <person name="Kobayashi K."/>
            <person name="Kobayashi M."/>
            <person name="Lee B.I."/>
            <person name="Makabe K.W."/>
            <person name="Manohar C."/>
            <person name="Matassi G."/>
            <person name="Medina M."/>
            <person name="Mochizuki Y."/>
            <person name="Mount S."/>
            <person name="Morishita T."/>
            <person name="Miura S."/>
            <person name="Nakayama A."/>
            <person name="Nishizaka S."/>
            <person name="Nomoto H."/>
            <person name="Ohta F."/>
            <person name="Oishi K."/>
            <person name="Rigoutsos I."/>
            <person name="Sano M."/>
            <person name="Sasaki A."/>
            <person name="Sasakura Y."/>
            <person name="Shoguchi E."/>
            <person name="Shin-i T."/>
            <person name="Spagnuolo A."/>
            <person name="Stainier D."/>
            <person name="Suzuki M.M."/>
            <person name="Tassy O."/>
            <person name="Takatori N."/>
            <person name="Tokuoka M."/>
            <person name="Yagi K."/>
            <person name="Yoshizaki F."/>
            <person name="Wada S."/>
            <person name="Zhang C."/>
            <person name="Hyatt P.D."/>
            <person name="Larimer F."/>
            <person name="Detter C."/>
            <person name="Doggett N."/>
            <person name="Glavina T."/>
            <person name="Hawkins T."/>
            <person name="Richardson P."/>
            <person name="Lucas S."/>
            <person name="Kohara Y."/>
            <person name="Levine M."/>
            <person name="Satoh N."/>
            <person name="Rokhsar D.S."/>
        </authorList>
    </citation>
    <scope>NUCLEOTIDE SEQUENCE [LARGE SCALE GENOMIC DNA]</scope>
</reference>
<keyword evidence="2 6" id="KW-0812">Transmembrane</keyword>
<evidence type="ECO:0000313" key="8">
    <source>
        <dbReference type="Ensembl" id="ENSCINP00000025678.2"/>
    </source>
</evidence>
<accession>F6SR07</accession>
<dbReference type="PANTHER" id="PTHR46842:SF1">
    <property type="entry name" value="TRANSMEMBRANE PROTEIN 266"/>
    <property type="match status" value="1"/>
</dbReference>
<evidence type="ECO:0000256" key="4">
    <source>
        <dbReference type="ARBA" id="ARBA00023136"/>
    </source>
</evidence>
<keyword evidence="4 6" id="KW-0472">Membrane</keyword>
<dbReference type="InParanoid" id="F6SR07"/>
<feature type="compositionally biased region" description="Low complexity" evidence="5">
    <location>
        <begin position="469"/>
        <end position="485"/>
    </location>
</feature>
<reference evidence="8" key="3">
    <citation type="submission" date="2025-08" db="UniProtKB">
        <authorList>
            <consortium name="Ensembl"/>
        </authorList>
    </citation>
    <scope>IDENTIFICATION</scope>
</reference>
<dbReference type="InterPro" id="IPR005821">
    <property type="entry name" value="Ion_trans_dom"/>
</dbReference>
<reference evidence="8" key="4">
    <citation type="submission" date="2025-09" db="UniProtKB">
        <authorList>
            <consortium name="Ensembl"/>
        </authorList>
    </citation>
    <scope>IDENTIFICATION</scope>
</reference>
<evidence type="ECO:0000256" key="5">
    <source>
        <dbReference type="SAM" id="MobiDB-lite"/>
    </source>
</evidence>
<evidence type="ECO:0000256" key="6">
    <source>
        <dbReference type="SAM" id="Phobius"/>
    </source>
</evidence>
<dbReference type="Proteomes" id="UP000008144">
    <property type="component" value="Chromosome 12"/>
</dbReference>
<protein>
    <recommendedName>
        <fullName evidence="7">Ion transport domain-containing protein</fullName>
    </recommendedName>
</protein>